<reference evidence="1" key="1">
    <citation type="journal article" date="2021" name="Nat. Microbiol.">
        <title>Cocultivation of an ultrasmall environmental parasitic bacterium with lytic ability against bacteria associated with wastewater foams.</title>
        <authorList>
            <person name="Batinovic S."/>
            <person name="Rose J.J.A."/>
            <person name="Ratcliffe J."/>
            <person name="Seviour R.J."/>
            <person name="Petrovski S."/>
        </authorList>
    </citation>
    <scope>NUCLEOTIDE SEQUENCE</scope>
    <source>
        <strain evidence="1">JR1</strain>
    </source>
</reference>
<evidence type="ECO:0000313" key="1">
    <source>
        <dbReference type="EMBL" id="QHN42408.1"/>
    </source>
</evidence>
<dbReference type="Proteomes" id="UP001059824">
    <property type="component" value="Chromosome"/>
</dbReference>
<gene>
    <name evidence="1" type="ORF">GII36_00850</name>
</gene>
<organism evidence="1 2">
    <name type="scientific">Candidatus Mycosynbacter amalyticus</name>
    <dbReference type="NCBI Taxonomy" id="2665156"/>
    <lineage>
        <taxon>Bacteria</taxon>
        <taxon>Candidatus Saccharimonadota</taxon>
        <taxon>Candidatus Saccharimonadota incertae sedis</taxon>
        <taxon>Candidatus Mycosynbacter</taxon>
    </lineage>
</organism>
<dbReference type="AlphaFoldDB" id="A0A857MJU0"/>
<evidence type="ECO:0000313" key="2">
    <source>
        <dbReference type="Proteomes" id="UP001059824"/>
    </source>
</evidence>
<name>A0A857MJU0_9BACT</name>
<keyword evidence="2" id="KW-1185">Reference proteome</keyword>
<dbReference type="EMBL" id="CP045921">
    <property type="protein sequence ID" value="QHN42408.1"/>
    <property type="molecule type" value="Genomic_DNA"/>
</dbReference>
<sequence>MATERLMAAVPVEPVEVGPVDSWPSHITLVPWFDLVQSRWEAFDQAFQEEEIVWDLDARVHVVKKDTFGTDENPVTVSRLFGIMSVLAHSRTAGLVKDFGGSFDETYTGREWHAHITDKPGRVFEEGASIETSSIAIFQKQAGEKIIKQVYERPVITKNYQ</sequence>
<dbReference type="RefSeq" id="WP_260763716.1">
    <property type="nucleotide sequence ID" value="NZ_CP045921.1"/>
</dbReference>
<protein>
    <submittedName>
        <fullName evidence="1">Uncharacterized protein</fullName>
    </submittedName>
</protein>
<dbReference type="KEGG" id="mama:GII36_00850"/>
<accession>A0A857MJU0</accession>
<proteinExistence type="predicted"/>